<gene>
    <name evidence="5" type="ORF">C8D93_103125</name>
</gene>
<dbReference type="OrthoDB" id="7064392at2"/>
<evidence type="ECO:0000259" key="4">
    <source>
        <dbReference type="Pfam" id="PF03968"/>
    </source>
</evidence>
<dbReference type="PANTHER" id="PTHR36504">
    <property type="entry name" value="LIPOPOLYSACCHARIDE EXPORT SYSTEM PROTEIN LPTA"/>
    <property type="match status" value="1"/>
</dbReference>
<dbReference type="GO" id="GO:0030288">
    <property type="term" value="C:outer membrane-bounded periplasmic space"/>
    <property type="evidence" value="ECO:0007669"/>
    <property type="project" value="TreeGrafter"/>
</dbReference>
<dbReference type="GO" id="GO:0017089">
    <property type="term" value="F:glycolipid transfer activity"/>
    <property type="evidence" value="ECO:0007669"/>
    <property type="project" value="TreeGrafter"/>
</dbReference>
<dbReference type="EMBL" id="QICN01000003">
    <property type="protein sequence ID" value="PXV69551.1"/>
    <property type="molecule type" value="Genomic_DNA"/>
</dbReference>
<dbReference type="InterPro" id="IPR052037">
    <property type="entry name" value="LPS_export_LptA"/>
</dbReference>
<dbReference type="Pfam" id="PF03968">
    <property type="entry name" value="LptD_N"/>
    <property type="match status" value="1"/>
</dbReference>
<evidence type="ECO:0000256" key="3">
    <source>
        <dbReference type="SAM" id="SignalP"/>
    </source>
</evidence>
<keyword evidence="6" id="KW-1185">Reference proteome</keyword>
<feature type="chain" id="PRO_5016245696" evidence="3">
    <location>
        <begin position="33"/>
        <end position="209"/>
    </location>
</feature>
<evidence type="ECO:0000313" key="6">
    <source>
        <dbReference type="Proteomes" id="UP000248330"/>
    </source>
</evidence>
<comment type="caution">
    <text evidence="5">The sequence shown here is derived from an EMBL/GenBank/DDBJ whole genome shotgun (WGS) entry which is preliminary data.</text>
</comment>
<evidence type="ECO:0000256" key="1">
    <source>
        <dbReference type="ARBA" id="ARBA00022729"/>
    </source>
</evidence>
<evidence type="ECO:0000256" key="2">
    <source>
        <dbReference type="SAM" id="MobiDB-lite"/>
    </source>
</evidence>
<dbReference type="InterPro" id="IPR005653">
    <property type="entry name" value="OstA-like_N"/>
</dbReference>
<feature type="compositionally biased region" description="Pro residues" evidence="2">
    <location>
        <begin position="194"/>
        <end position="209"/>
    </location>
</feature>
<dbReference type="GO" id="GO:0015920">
    <property type="term" value="P:lipopolysaccharide transport"/>
    <property type="evidence" value="ECO:0007669"/>
    <property type="project" value="TreeGrafter"/>
</dbReference>
<dbReference type="AlphaFoldDB" id="A0A318EAP5"/>
<evidence type="ECO:0000313" key="5">
    <source>
        <dbReference type="EMBL" id="PXV69551.1"/>
    </source>
</evidence>
<dbReference type="PANTHER" id="PTHR36504:SF1">
    <property type="entry name" value="LIPOPOLYSACCHARIDE EXPORT SYSTEM PROTEIN LPTA"/>
    <property type="match status" value="1"/>
</dbReference>
<keyword evidence="1 3" id="KW-0732">Signal</keyword>
<organism evidence="5 6">
    <name type="scientific">Sinimarinibacterium flocculans</name>
    <dbReference type="NCBI Taxonomy" id="985250"/>
    <lineage>
        <taxon>Bacteria</taxon>
        <taxon>Pseudomonadati</taxon>
        <taxon>Pseudomonadota</taxon>
        <taxon>Gammaproteobacteria</taxon>
        <taxon>Nevskiales</taxon>
        <taxon>Nevskiaceae</taxon>
        <taxon>Sinimarinibacterium</taxon>
    </lineage>
</organism>
<protein>
    <submittedName>
        <fullName evidence="5">Lipopolysaccharide export system protein LptA</fullName>
    </submittedName>
</protein>
<reference evidence="5 6" key="1">
    <citation type="submission" date="2018-04" db="EMBL/GenBank/DDBJ databases">
        <title>Genomic Encyclopedia of Type Strains, Phase IV (KMG-IV): sequencing the most valuable type-strain genomes for metagenomic binning, comparative biology and taxonomic classification.</title>
        <authorList>
            <person name="Goeker M."/>
        </authorList>
    </citation>
    <scope>NUCLEOTIDE SEQUENCE [LARGE SCALE GENOMIC DNA]</scope>
    <source>
        <strain evidence="5 6">DSM 104150</strain>
    </source>
</reference>
<proteinExistence type="predicted"/>
<accession>A0A318EAP5</accession>
<dbReference type="Gene3D" id="2.60.450.10">
    <property type="entry name" value="Lipopolysaccharide (LPS) transport protein A like domain"/>
    <property type="match status" value="1"/>
</dbReference>
<feature type="region of interest" description="Disordered" evidence="2">
    <location>
        <begin position="172"/>
        <end position="209"/>
    </location>
</feature>
<feature type="signal peptide" evidence="3">
    <location>
        <begin position="1"/>
        <end position="32"/>
    </location>
</feature>
<name>A0A318EAP5_9GAMM</name>
<dbReference type="RefSeq" id="WP_110264484.1">
    <property type="nucleotide sequence ID" value="NZ_JBHSCS010000015.1"/>
</dbReference>
<dbReference type="GO" id="GO:0009279">
    <property type="term" value="C:cell outer membrane"/>
    <property type="evidence" value="ECO:0007669"/>
    <property type="project" value="TreeGrafter"/>
</dbReference>
<dbReference type="Proteomes" id="UP000248330">
    <property type="component" value="Unassembled WGS sequence"/>
</dbReference>
<feature type="domain" description="Organic solvent tolerance-like N-terminal" evidence="4">
    <location>
        <begin position="63"/>
        <end position="163"/>
    </location>
</feature>
<sequence>MPYESVMSCATDRPRASRIAALLMLAAFATQAQQPAAVDDAQALRPSGPVTLTADRGEWIDGGEMRYEGNVALESDTLRLTGQSMTVMQHADGSFDARILGTPARLDHRARAGAQGVAGQNVTAEGQRIDYDSRTGVIQLQGQARLLRGGDEVEGERIDYVVAERRVRASGGSGGQVRIVIQPPARDDGAVTPSPAPARTPVPTGEPSP</sequence>